<name>A0ABP8N1A8_9BACT</name>
<dbReference type="RefSeq" id="WP_345076793.1">
    <property type="nucleotide sequence ID" value="NZ_BAABFA010000001.1"/>
</dbReference>
<gene>
    <name evidence="3" type="ORF">GCM10023093_00740</name>
</gene>
<keyword evidence="4" id="KW-1185">Reference proteome</keyword>
<comment type="caution">
    <text evidence="3">The sequence shown here is derived from an EMBL/GenBank/DDBJ whole genome shotgun (WGS) entry which is preliminary data.</text>
</comment>
<feature type="region of interest" description="Disordered" evidence="2">
    <location>
        <begin position="82"/>
        <end position="112"/>
    </location>
</feature>
<evidence type="ECO:0000313" key="3">
    <source>
        <dbReference type="EMBL" id="GAA4459568.1"/>
    </source>
</evidence>
<evidence type="ECO:0000313" key="4">
    <source>
        <dbReference type="Proteomes" id="UP001500067"/>
    </source>
</evidence>
<dbReference type="Proteomes" id="UP001500067">
    <property type="component" value="Unassembled WGS sequence"/>
</dbReference>
<dbReference type="EMBL" id="BAABFA010000001">
    <property type="protein sequence ID" value="GAA4459568.1"/>
    <property type="molecule type" value="Genomic_DNA"/>
</dbReference>
<accession>A0ABP8N1A8</accession>
<evidence type="ECO:0000256" key="2">
    <source>
        <dbReference type="SAM" id="MobiDB-lite"/>
    </source>
</evidence>
<feature type="coiled-coil region" evidence="1">
    <location>
        <begin position="4"/>
        <end position="31"/>
    </location>
</feature>
<evidence type="ECO:0000256" key="1">
    <source>
        <dbReference type="SAM" id="Coils"/>
    </source>
</evidence>
<sequence length="161" mass="17913">MKAYSKKLRSVAELEQERRRLLQEKELLEEQGLLSMDDVVDSIGSSGLLGGKLPFIMNIASRIAPFAGTIAGPLVSMAQQWLSSATEEKDDDDTTTTKKNKPTPEGKKSPSRAKKVLWAAGKEFLGSYLKWKAMQLSYKGVKLIVKKQKEKKARQAATEQK</sequence>
<keyword evidence="1" id="KW-0175">Coiled coil</keyword>
<reference evidence="4" key="1">
    <citation type="journal article" date="2019" name="Int. J. Syst. Evol. Microbiol.">
        <title>The Global Catalogue of Microorganisms (GCM) 10K type strain sequencing project: providing services to taxonomists for standard genome sequencing and annotation.</title>
        <authorList>
            <consortium name="The Broad Institute Genomics Platform"/>
            <consortium name="The Broad Institute Genome Sequencing Center for Infectious Disease"/>
            <person name="Wu L."/>
            <person name="Ma J."/>
        </authorList>
    </citation>
    <scope>NUCLEOTIDE SEQUENCE [LARGE SCALE GENOMIC DNA]</scope>
    <source>
        <strain evidence="4">JCM 32105</strain>
    </source>
</reference>
<proteinExistence type="predicted"/>
<protein>
    <submittedName>
        <fullName evidence="3">Uncharacterized protein</fullName>
    </submittedName>
</protein>
<organism evidence="3 4">
    <name type="scientific">Nemorincola caseinilytica</name>
    <dbReference type="NCBI Taxonomy" id="2054315"/>
    <lineage>
        <taxon>Bacteria</taxon>
        <taxon>Pseudomonadati</taxon>
        <taxon>Bacteroidota</taxon>
        <taxon>Chitinophagia</taxon>
        <taxon>Chitinophagales</taxon>
        <taxon>Chitinophagaceae</taxon>
        <taxon>Nemorincola</taxon>
    </lineage>
</organism>